<evidence type="ECO:0000256" key="2">
    <source>
        <dbReference type="ARBA" id="ARBA00012438"/>
    </source>
</evidence>
<evidence type="ECO:0000259" key="4">
    <source>
        <dbReference type="Pfam" id="PF00512"/>
    </source>
</evidence>
<comment type="catalytic activity">
    <reaction evidence="1">
        <text>ATP + protein L-histidine = ADP + protein N-phospho-L-histidine.</text>
        <dbReference type="EC" id="2.7.13.3"/>
    </reaction>
</comment>
<feature type="region of interest" description="Disordered" evidence="3">
    <location>
        <begin position="59"/>
        <end position="85"/>
    </location>
</feature>
<protein>
    <recommendedName>
        <fullName evidence="2">histidine kinase</fullName>
        <ecNumber evidence="2">2.7.13.3</ecNumber>
    </recommendedName>
</protein>
<dbReference type="InterPro" id="IPR003661">
    <property type="entry name" value="HisK_dim/P_dom"/>
</dbReference>
<accession>A0ABV0KDH5</accession>
<dbReference type="Gene3D" id="1.10.287.130">
    <property type="match status" value="1"/>
</dbReference>
<evidence type="ECO:0000256" key="3">
    <source>
        <dbReference type="SAM" id="MobiDB-lite"/>
    </source>
</evidence>
<evidence type="ECO:0000313" key="6">
    <source>
        <dbReference type="Proteomes" id="UP001476950"/>
    </source>
</evidence>
<feature type="domain" description="Signal transduction histidine kinase dimerisation/phosphoacceptor" evidence="4">
    <location>
        <begin position="19"/>
        <end position="47"/>
    </location>
</feature>
<organism evidence="5 6">
    <name type="scientific">Stenomitos frigidus AS-A4</name>
    <dbReference type="NCBI Taxonomy" id="2933935"/>
    <lineage>
        <taxon>Bacteria</taxon>
        <taxon>Bacillati</taxon>
        <taxon>Cyanobacteriota</taxon>
        <taxon>Cyanophyceae</taxon>
        <taxon>Leptolyngbyales</taxon>
        <taxon>Leptolyngbyaceae</taxon>
        <taxon>Stenomitos</taxon>
    </lineage>
</organism>
<dbReference type="EC" id="2.7.13.3" evidence="2"/>
<sequence>MIKSAKASSETQAKLEQLKDNFLSTVSHELRSPVTNIKMATQMLKILFQDDDLQAPPITARLGSASASKPPQTSLNGLVKHSHHH</sequence>
<dbReference type="SUPFAM" id="SSF47384">
    <property type="entry name" value="Homodimeric domain of signal transducing histidine kinase"/>
    <property type="match status" value="1"/>
</dbReference>
<name>A0ABV0KDH5_9CYAN</name>
<dbReference type="RefSeq" id="WP_190454274.1">
    <property type="nucleotide sequence ID" value="NZ_JAMPLM010000001.1"/>
</dbReference>
<dbReference type="CDD" id="cd00082">
    <property type="entry name" value="HisKA"/>
    <property type="match status" value="1"/>
</dbReference>
<gene>
    <name evidence="5" type="ORF">NDI38_02370</name>
</gene>
<dbReference type="Pfam" id="PF00512">
    <property type="entry name" value="HisKA"/>
    <property type="match status" value="1"/>
</dbReference>
<dbReference type="InterPro" id="IPR036097">
    <property type="entry name" value="HisK_dim/P_sf"/>
</dbReference>
<feature type="compositionally biased region" description="Polar residues" evidence="3">
    <location>
        <begin position="65"/>
        <end position="76"/>
    </location>
</feature>
<comment type="caution">
    <text evidence="5">The sequence shown here is derived from an EMBL/GenBank/DDBJ whole genome shotgun (WGS) entry which is preliminary data.</text>
</comment>
<reference evidence="5 6" key="1">
    <citation type="submission" date="2022-04" db="EMBL/GenBank/DDBJ databases">
        <title>Positive selection, recombination, and allopatry shape intraspecific diversity of widespread and dominant cyanobacteria.</title>
        <authorList>
            <person name="Wei J."/>
            <person name="Shu W."/>
            <person name="Hu C."/>
        </authorList>
    </citation>
    <scope>NUCLEOTIDE SEQUENCE [LARGE SCALE GENOMIC DNA]</scope>
    <source>
        <strain evidence="5 6">AS-A4</strain>
    </source>
</reference>
<proteinExistence type="predicted"/>
<evidence type="ECO:0000313" key="5">
    <source>
        <dbReference type="EMBL" id="MEP1057264.1"/>
    </source>
</evidence>
<dbReference type="Proteomes" id="UP001476950">
    <property type="component" value="Unassembled WGS sequence"/>
</dbReference>
<dbReference type="EMBL" id="JAMPLM010000001">
    <property type="protein sequence ID" value="MEP1057264.1"/>
    <property type="molecule type" value="Genomic_DNA"/>
</dbReference>
<evidence type="ECO:0000256" key="1">
    <source>
        <dbReference type="ARBA" id="ARBA00000085"/>
    </source>
</evidence>
<keyword evidence="6" id="KW-1185">Reference proteome</keyword>